<dbReference type="GO" id="GO:0006066">
    <property type="term" value="P:alcohol metabolic process"/>
    <property type="evidence" value="ECO:0007669"/>
    <property type="project" value="UniProtKB-ARBA"/>
</dbReference>
<dbReference type="InterPro" id="IPR001139">
    <property type="entry name" value="Glyco_hydro_30"/>
</dbReference>
<dbReference type="Pfam" id="PF02055">
    <property type="entry name" value="Glyco_hydro_30"/>
    <property type="match status" value="1"/>
</dbReference>
<evidence type="ECO:0000256" key="1">
    <source>
        <dbReference type="ARBA" id="ARBA00001013"/>
    </source>
</evidence>
<dbReference type="GO" id="GO:0008202">
    <property type="term" value="P:steroid metabolic process"/>
    <property type="evidence" value="ECO:0007669"/>
    <property type="project" value="UniProtKB-ARBA"/>
</dbReference>
<dbReference type="GO" id="GO:0005774">
    <property type="term" value="C:vacuolar membrane"/>
    <property type="evidence" value="ECO:0007669"/>
    <property type="project" value="UniProtKB-ARBA"/>
</dbReference>
<dbReference type="GO" id="GO:0030163">
    <property type="term" value="P:protein catabolic process"/>
    <property type="evidence" value="ECO:0007669"/>
    <property type="project" value="UniProtKB-ARBA"/>
</dbReference>
<dbReference type="Gene3D" id="3.20.20.80">
    <property type="entry name" value="Glycosidases"/>
    <property type="match status" value="1"/>
</dbReference>
<dbReference type="EC" id="3.2.1.45" evidence="5 12"/>
<dbReference type="GO" id="GO:0010605">
    <property type="term" value="P:negative regulation of macromolecule metabolic process"/>
    <property type="evidence" value="ECO:0007669"/>
    <property type="project" value="UniProtKB-ARBA"/>
</dbReference>
<accession>A0A9P0AWT3</accession>
<dbReference type="Proteomes" id="UP001154078">
    <property type="component" value="Chromosome 2"/>
</dbReference>
<dbReference type="GO" id="GO:0005764">
    <property type="term" value="C:lysosome"/>
    <property type="evidence" value="ECO:0007669"/>
    <property type="project" value="UniProtKB-ARBA"/>
</dbReference>
<feature type="domain" description="Glycosyl hydrolase family 30 TIM-barrel" evidence="14">
    <location>
        <begin position="102"/>
        <end position="446"/>
    </location>
</feature>
<keyword evidence="8 12" id="KW-0746">Sphingolipid metabolism</keyword>
<organism evidence="16 17">
    <name type="scientific">Brassicogethes aeneus</name>
    <name type="common">Rape pollen beetle</name>
    <name type="synonym">Meligethes aeneus</name>
    <dbReference type="NCBI Taxonomy" id="1431903"/>
    <lineage>
        <taxon>Eukaryota</taxon>
        <taxon>Metazoa</taxon>
        <taxon>Ecdysozoa</taxon>
        <taxon>Arthropoda</taxon>
        <taxon>Hexapoda</taxon>
        <taxon>Insecta</taxon>
        <taxon>Pterygota</taxon>
        <taxon>Neoptera</taxon>
        <taxon>Endopterygota</taxon>
        <taxon>Coleoptera</taxon>
        <taxon>Polyphaga</taxon>
        <taxon>Cucujiformia</taxon>
        <taxon>Nitidulidae</taxon>
        <taxon>Meligethinae</taxon>
        <taxon>Brassicogethes</taxon>
    </lineage>
</organism>
<dbReference type="PANTHER" id="PTHR11069:SF23">
    <property type="entry name" value="LYSOSOMAL ACID GLUCOSYLCERAMIDASE"/>
    <property type="match status" value="1"/>
</dbReference>
<keyword evidence="12" id="KW-0326">Glycosidase</keyword>
<evidence type="ECO:0000256" key="10">
    <source>
        <dbReference type="ARBA" id="ARBA00050474"/>
    </source>
</evidence>
<evidence type="ECO:0000256" key="2">
    <source>
        <dbReference type="ARBA" id="ARBA00004760"/>
    </source>
</evidence>
<reference evidence="16" key="1">
    <citation type="submission" date="2021-12" db="EMBL/GenBank/DDBJ databases">
        <authorList>
            <person name="King R."/>
        </authorList>
    </citation>
    <scope>NUCLEOTIDE SEQUENCE</scope>
</reference>
<dbReference type="GO" id="GO:0006680">
    <property type="term" value="P:glucosylceramide catabolic process"/>
    <property type="evidence" value="ECO:0007669"/>
    <property type="project" value="TreeGrafter"/>
</dbReference>
<dbReference type="SUPFAM" id="SSF51445">
    <property type="entry name" value="(Trans)glycosidases"/>
    <property type="match status" value="1"/>
</dbReference>
<dbReference type="GO" id="GO:0042391">
    <property type="term" value="P:regulation of membrane potential"/>
    <property type="evidence" value="ECO:0007669"/>
    <property type="project" value="UniProtKB-ARBA"/>
</dbReference>
<evidence type="ECO:0000256" key="7">
    <source>
        <dbReference type="ARBA" id="ARBA00022801"/>
    </source>
</evidence>
<dbReference type="GO" id="GO:0051246">
    <property type="term" value="P:regulation of protein metabolic process"/>
    <property type="evidence" value="ECO:0007669"/>
    <property type="project" value="UniProtKB-ARBA"/>
</dbReference>
<dbReference type="InterPro" id="IPR033452">
    <property type="entry name" value="GH30_C"/>
</dbReference>
<dbReference type="FunFam" id="3.20.20.80:FF:000030">
    <property type="entry name" value="Lysosomal acid glucosylceramidase"/>
    <property type="match status" value="1"/>
</dbReference>
<protein>
    <recommendedName>
        <fullName evidence="5 12">Glucosylceramidase</fullName>
        <ecNumber evidence="5 12">3.2.1.45</ecNumber>
    </recommendedName>
</protein>
<evidence type="ECO:0000256" key="13">
    <source>
        <dbReference type="SAM" id="SignalP"/>
    </source>
</evidence>
<dbReference type="AlphaFoldDB" id="A0A9P0AWT3"/>
<dbReference type="GO" id="GO:0016241">
    <property type="term" value="P:regulation of macroautophagy"/>
    <property type="evidence" value="ECO:0007669"/>
    <property type="project" value="UniProtKB-ARBA"/>
</dbReference>
<feature type="signal peptide" evidence="13">
    <location>
        <begin position="1"/>
        <end position="22"/>
    </location>
</feature>
<sequence>MNTQAVLSLLTIFLCLLHLYLANDECVSKDFGYGSTVCVCNKSTCHSVPPLQKPKKGQYVIYTSNKEGLRLHKGVGNLVASSTNYKEKNVLKIDEDVLLQEMKGFGGAFTDANGINLASLTKDMQEKLIKSYFTEDGIQYSLCRIPIGGTDFSTHAYSYCDTEEPDKKLTHFKLAEEDHKYKIPYALWAKNLTQDLKFFASAWTAPKWMKINGNYSGPMGFLKYEFYQTWAEYHLKFLEAYEREGIDFWGMTTGNEPVQALSTSKINSVAWLPWQMLNYVKNNLGPTIKHSKFSKIHLMMLDDMRFFLPWYTNWVMKDKKARKYLDGIAVHWYFDDQFSPNLLNKAHNSHPDKFIINTEACNGDQTGDIHVMLGSWERGEKYGSSIIEDTNHWVTGWIDWNMCLDIQGGPTYIDNNVDSPIIVNATANEFYKQPMYYVLGHFSKFIPIGSHKINSTQIDNKNVPVATFKRPDGGVVTIILNKKEVNVDLVLINNKKGDVPLTVSPKSITTVVYYN</sequence>
<dbReference type="PRINTS" id="PR00843">
    <property type="entry name" value="GLHYDRLASE30"/>
</dbReference>
<dbReference type="PANTHER" id="PTHR11069">
    <property type="entry name" value="GLUCOSYLCERAMIDASE"/>
    <property type="match status" value="1"/>
</dbReference>
<dbReference type="GO" id="GO:0005102">
    <property type="term" value="F:signaling receptor binding"/>
    <property type="evidence" value="ECO:0007669"/>
    <property type="project" value="UniProtKB-ARBA"/>
</dbReference>
<evidence type="ECO:0000256" key="12">
    <source>
        <dbReference type="RuleBase" id="RU361188"/>
    </source>
</evidence>
<evidence type="ECO:0000313" key="16">
    <source>
        <dbReference type="EMBL" id="CAH0551326.1"/>
    </source>
</evidence>
<dbReference type="GO" id="GO:0006914">
    <property type="term" value="P:autophagy"/>
    <property type="evidence" value="ECO:0007669"/>
    <property type="project" value="UniProtKB-ARBA"/>
</dbReference>
<evidence type="ECO:0000256" key="5">
    <source>
        <dbReference type="ARBA" id="ARBA00012658"/>
    </source>
</evidence>
<dbReference type="GO" id="GO:0016758">
    <property type="term" value="F:hexosyltransferase activity"/>
    <property type="evidence" value="ECO:0007669"/>
    <property type="project" value="UniProtKB-ARBA"/>
</dbReference>
<dbReference type="OrthoDB" id="2160638at2759"/>
<dbReference type="InterPro" id="IPR033453">
    <property type="entry name" value="Glyco_hydro_30_TIM-barrel"/>
</dbReference>
<dbReference type="SUPFAM" id="SSF51011">
    <property type="entry name" value="Glycosyl hydrolase domain"/>
    <property type="match status" value="1"/>
</dbReference>
<dbReference type="Pfam" id="PF17189">
    <property type="entry name" value="Glyco_hydro_30C"/>
    <property type="match status" value="1"/>
</dbReference>
<evidence type="ECO:0000259" key="15">
    <source>
        <dbReference type="Pfam" id="PF17189"/>
    </source>
</evidence>
<evidence type="ECO:0000256" key="11">
    <source>
        <dbReference type="ARBA" id="ARBA00051345"/>
    </source>
</evidence>
<comment type="catalytic activity">
    <reaction evidence="1">
        <text>a beta-D-glucosyl-(1&lt;-&gt;1')-N-acylsphing-4-enine + H2O = an N-acylsphing-4-enine + D-glucose</text>
        <dbReference type="Rhea" id="RHEA:13269"/>
        <dbReference type="ChEBI" id="CHEBI:4167"/>
        <dbReference type="ChEBI" id="CHEBI:15377"/>
        <dbReference type="ChEBI" id="CHEBI:22801"/>
        <dbReference type="ChEBI" id="CHEBI:52639"/>
        <dbReference type="EC" id="3.2.1.45"/>
    </reaction>
    <physiologicalReaction direction="left-to-right" evidence="1">
        <dbReference type="Rhea" id="RHEA:13270"/>
    </physiologicalReaction>
</comment>
<evidence type="ECO:0000256" key="4">
    <source>
        <dbReference type="ARBA" id="ARBA00005382"/>
    </source>
</evidence>
<feature type="domain" description="Glycosyl hydrolase family 30 beta sandwich" evidence="15">
    <location>
        <begin position="449"/>
        <end position="511"/>
    </location>
</feature>
<keyword evidence="17" id="KW-1185">Reference proteome</keyword>
<gene>
    <name evidence="16" type="ORF">MELIAE_LOCUS3963</name>
</gene>
<dbReference type="GO" id="GO:0032006">
    <property type="term" value="P:regulation of TOR signaling"/>
    <property type="evidence" value="ECO:0007669"/>
    <property type="project" value="UniProtKB-ARBA"/>
</dbReference>
<comment type="pathway">
    <text evidence="2">Lipid metabolism; sphingolipid metabolism.</text>
</comment>
<keyword evidence="6 13" id="KW-0732">Signal</keyword>
<feature type="chain" id="PRO_5040270638" description="Glucosylceramidase" evidence="13">
    <location>
        <begin position="23"/>
        <end position="515"/>
    </location>
</feature>
<proteinExistence type="inferred from homology"/>
<dbReference type="GO" id="GO:0007040">
    <property type="term" value="P:lysosome organization"/>
    <property type="evidence" value="ECO:0007669"/>
    <property type="project" value="UniProtKB-ARBA"/>
</dbReference>
<evidence type="ECO:0000256" key="9">
    <source>
        <dbReference type="ARBA" id="ARBA00023098"/>
    </source>
</evidence>
<evidence type="ECO:0000313" key="17">
    <source>
        <dbReference type="Proteomes" id="UP001154078"/>
    </source>
</evidence>
<comment type="catalytic activity">
    <reaction evidence="11">
        <text>an N-acyl-1-beta-D-glucosyl-15-methylhexadecasphing-4-enine + H2O = an N-acyl-15-methylhexadecasphing-4-enine + D-glucose</text>
        <dbReference type="Rhea" id="RHEA:34755"/>
        <dbReference type="ChEBI" id="CHEBI:4167"/>
        <dbReference type="ChEBI" id="CHEBI:15377"/>
        <dbReference type="ChEBI" id="CHEBI:70815"/>
        <dbReference type="ChEBI" id="CHEBI:70846"/>
    </reaction>
    <physiologicalReaction direction="left-to-right" evidence="11">
        <dbReference type="Rhea" id="RHEA:34756"/>
    </physiologicalReaction>
</comment>
<name>A0A9P0AWT3_BRAAE</name>
<keyword evidence="9 12" id="KW-0443">Lipid metabolism</keyword>
<evidence type="ECO:0000256" key="3">
    <source>
        <dbReference type="ARBA" id="ARBA00004991"/>
    </source>
</evidence>
<dbReference type="EMBL" id="OV121133">
    <property type="protein sequence ID" value="CAH0551326.1"/>
    <property type="molecule type" value="Genomic_DNA"/>
</dbReference>
<dbReference type="GO" id="GO:0004348">
    <property type="term" value="F:glucosylceramidase activity"/>
    <property type="evidence" value="ECO:0007669"/>
    <property type="project" value="UniProtKB-EC"/>
</dbReference>
<evidence type="ECO:0000256" key="6">
    <source>
        <dbReference type="ARBA" id="ARBA00022729"/>
    </source>
</evidence>
<keyword evidence="7 12" id="KW-0378">Hydrolase</keyword>
<evidence type="ECO:0000256" key="8">
    <source>
        <dbReference type="ARBA" id="ARBA00022919"/>
    </source>
</evidence>
<comment type="catalytic activity">
    <reaction evidence="10">
        <text>a beta-D-glucosylceramide + H2O = an N-acyl-sphingoid base + D-glucose</text>
        <dbReference type="Rhea" id="RHEA:81447"/>
        <dbReference type="ChEBI" id="CHEBI:4167"/>
        <dbReference type="ChEBI" id="CHEBI:15377"/>
        <dbReference type="ChEBI" id="CHEBI:83264"/>
        <dbReference type="ChEBI" id="CHEBI:83273"/>
    </reaction>
    <physiologicalReaction direction="left-to-right" evidence="10">
        <dbReference type="Rhea" id="RHEA:81448"/>
    </physiologicalReaction>
</comment>
<comment type="similarity">
    <text evidence="4 12">Belongs to the glycosyl hydrolase 30 family.</text>
</comment>
<evidence type="ECO:0000259" key="14">
    <source>
        <dbReference type="Pfam" id="PF02055"/>
    </source>
</evidence>
<comment type="pathway">
    <text evidence="3">Sphingolipid metabolism.</text>
</comment>
<dbReference type="InterPro" id="IPR017853">
    <property type="entry name" value="GH"/>
</dbReference>